<keyword evidence="1" id="KW-0378">Hydrolase</keyword>
<reference evidence="3" key="1">
    <citation type="submission" date="2020-07" db="EMBL/GenBank/DDBJ databases">
        <title>Huge and variable diversity of episymbiotic CPR bacteria and DPANN archaea in groundwater ecosystems.</title>
        <authorList>
            <person name="He C.Y."/>
            <person name="Keren R."/>
            <person name="Whittaker M."/>
            <person name="Farag I.F."/>
            <person name="Doudna J."/>
            <person name="Cate J.H.D."/>
            <person name="Banfield J.F."/>
        </authorList>
    </citation>
    <scope>NUCLEOTIDE SEQUENCE</scope>
    <source>
        <strain evidence="3">NC_groundwater_1520_Pr4_B-0.1um_53_5</strain>
    </source>
</reference>
<name>A0A933I9G7_UNCT6</name>
<evidence type="ECO:0000313" key="3">
    <source>
        <dbReference type="EMBL" id="MBI4726164.1"/>
    </source>
</evidence>
<dbReference type="AlphaFoldDB" id="A0A933I9G7"/>
<dbReference type="NCBIfam" id="TIGR00369">
    <property type="entry name" value="unchar_dom_1"/>
    <property type="match status" value="1"/>
</dbReference>
<dbReference type="InterPro" id="IPR052061">
    <property type="entry name" value="PTE-AB_protein"/>
</dbReference>
<evidence type="ECO:0000313" key="4">
    <source>
        <dbReference type="Proteomes" id="UP000736328"/>
    </source>
</evidence>
<dbReference type="InterPro" id="IPR003736">
    <property type="entry name" value="PAAI_dom"/>
</dbReference>
<organism evidence="3 4">
    <name type="scientific">candidate division TA06 bacterium</name>
    <dbReference type="NCBI Taxonomy" id="2250710"/>
    <lineage>
        <taxon>Bacteria</taxon>
        <taxon>Bacteria division TA06</taxon>
    </lineage>
</organism>
<dbReference type="InterPro" id="IPR006683">
    <property type="entry name" value="Thioestr_dom"/>
</dbReference>
<dbReference type="EMBL" id="JACQXR010000034">
    <property type="protein sequence ID" value="MBI4726164.1"/>
    <property type="molecule type" value="Genomic_DNA"/>
</dbReference>
<dbReference type="PANTHER" id="PTHR47260:SF3">
    <property type="entry name" value="THIOESTERASE FAMILY PROTEIN (AFU_ORTHOLOGUE AFUA_7G03960)"/>
    <property type="match status" value="1"/>
</dbReference>
<proteinExistence type="predicted"/>
<dbReference type="PANTHER" id="PTHR47260">
    <property type="entry name" value="UPF0644 PROTEIN PB2B4.06"/>
    <property type="match status" value="1"/>
</dbReference>
<evidence type="ECO:0000256" key="1">
    <source>
        <dbReference type="ARBA" id="ARBA00022801"/>
    </source>
</evidence>
<dbReference type="GO" id="GO:0016289">
    <property type="term" value="F:acyl-CoA hydrolase activity"/>
    <property type="evidence" value="ECO:0007669"/>
    <property type="project" value="UniProtKB-ARBA"/>
</dbReference>
<dbReference type="InterPro" id="IPR029069">
    <property type="entry name" value="HotDog_dom_sf"/>
</dbReference>
<dbReference type="CDD" id="cd03443">
    <property type="entry name" value="PaaI_thioesterase"/>
    <property type="match status" value="1"/>
</dbReference>
<dbReference type="Gene3D" id="3.10.129.10">
    <property type="entry name" value="Hotdog Thioesterase"/>
    <property type="match status" value="1"/>
</dbReference>
<protein>
    <submittedName>
        <fullName evidence="3">PaaI family thioesterase</fullName>
    </submittedName>
</protein>
<accession>A0A933I9G7</accession>
<comment type="caution">
    <text evidence="3">The sequence shown here is derived from an EMBL/GenBank/DDBJ whole genome shotgun (WGS) entry which is preliminary data.</text>
</comment>
<dbReference type="Proteomes" id="UP000736328">
    <property type="component" value="Unassembled WGS sequence"/>
</dbReference>
<gene>
    <name evidence="3" type="ORF">HY768_02885</name>
</gene>
<evidence type="ECO:0000259" key="2">
    <source>
        <dbReference type="Pfam" id="PF03061"/>
    </source>
</evidence>
<sequence>MDNNKNLIDDKGCFACGRKNPDGLQLKFNYPQPGTCRAAFVPEQKYQGWQGILHGGIVSTLLDEALAHAVGGSEGGGGASGAVTAELTVRFKRPVKIGQEVILKGQVIQDKGRVVEAYSEITSRQGDILAFASGKLVRPPK</sequence>
<dbReference type="Pfam" id="PF03061">
    <property type="entry name" value="4HBT"/>
    <property type="match status" value="1"/>
</dbReference>
<feature type="domain" description="Thioesterase" evidence="2">
    <location>
        <begin position="50"/>
        <end position="127"/>
    </location>
</feature>
<dbReference type="SUPFAM" id="SSF54637">
    <property type="entry name" value="Thioesterase/thiol ester dehydrase-isomerase"/>
    <property type="match status" value="1"/>
</dbReference>